<keyword evidence="2" id="KW-1185">Reference proteome</keyword>
<dbReference type="AlphaFoldDB" id="A0A5N6X3Z5"/>
<reference evidence="2" key="1">
    <citation type="submission" date="2019-04" db="EMBL/GenBank/DDBJ databases">
        <title>Friends and foes A comparative genomics studyof 23 Aspergillus species from section Flavi.</title>
        <authorList>
            <consortium name="DOE Joint Genome Institute"/>
            <person name="Kjaerbolling I."/>
            <person name="Vesth T."/>
            <person name="Frisvad J.C."/>
            <person name="Nybo J.L."/>
            <person name="Theobald S."/>
            <person name="Kildgaard S."/>
            <person name="Isbrandt T."/>
            <person name="Kuo A."/>
            <person name="Sato A."/>
            <person name="Lyhne E.K."/>
            <person name="Kogle M.E."/>
            <person name="Wiebenga A."/>
            <person name="Kun R.S."/>
            <person name="Lubbers R.J."/>
            <person name="Makela M.R."/>
            <person name="Barry K."/>
            <person name="Chovatia M."/>
            <person name="Clum A."/>
            <person name="Daum C."/>
            <person name="Haridas S."/>
            <person name="He G."/>
            <person name="LaButti K."/>
            <person name="Lipzen A."/>
            <person name="Mondo S."/>
            <person name="Riley R."/>
            <person name="Salamov A."/>
            <person name="Simmons B.A."/>
            <person name="Magnuson J.K."/>
            <person name="Henrissat B."/>
            <person name="Mortensen U.H."/>
            <person name="Larsen T.O."/>
            <person name="Devries R.P."/>
            <person name="Grigoriev I.V."/>
            <person name="Machida M."/>
            <person name="Baker S.E."/>
            <person name="Andersen M.R."/>
        </authorList>
    </citation>
    <scope>NUCLEOTIDE SEQUENCE [LARGE SCALE GENOMIC DNA]</scope>
    <source>
        <strain evidence="2">CBS 130017</strain>
    </source>
</reference>
<evidence type="ECO:0000313" key="1">
    <source>
        <dbReference type="EMBL" id="KAE8327046.1"/>
    </source>
</evidence>
<protein>
    <recommendedName>
        <fullName evidence="3">Berberine/berberine-like domain-containing protein</fullName>
    </recommendedName>
</protein>
<accession>A0A5N6X3Z5</accession>
<gene>
    <name evidence="1" type="ORF">BDV39DRAFT_205457</name>
</gene>
<dbReference type="EMBL" id="ML741795">
    <property type="protein sequence ID" value="KAE8327046.1"/>
    <property type="molecule type" value="Genomic_DNA"/>
</dbReference>
<evidence type="ECO:0008006" key="3">
    <source>
        <dbReference type="Google" id="ProtNLM"/>
    </source>
</evidence>
<organism evidence="1 2">
    <name type="scientific">Aspergillus sergii</name>
    <dbReference type="NCBI Taxonomy" id="1034303"/>
    <lineage>
        <taxon>Eukaryota</taxon>
        <taxon>Fungi</taxon>
        <taxon>Dikarya</taxon>
        <taxon>Ascomycota</taxon>
        <taxon>Pezizomycotina</taxon>
        <taxon>Eurotiomycetes</taxon>
        <taxon>Eurotiomycetidae</taxon>
        <taxon>Eurotiales</taxon>
        <taxon>Aspergillaceae</taxon>
        <taxon>Aspergillus</taxon>
        <taxon>Aspergillus subgen. Circumdati</taxon>
    </lineage>
</organism>
<sequence length="130" mass="14712">MSSRLDQHHSDKTVSHLAFFEGAVRAGRERGGNALGIEADGPLTVSWKSGQDDAAVNAFVQRWIQRVEDVTIQAGSQHRWLYINYAYHQQDPFSGYGERNKQKLVDVQKAVDQRGVFTSRGLCRGYFKLQ</sequence>
<evidence type="ECO:0000313" key="2">
    <source>
        <dbReference type="Proteomes" id="UP000325945"/>
    </source>
</evidence>
<name>A0A5N6X3Z5_9EURO</name>
<proteinExistence type="predicted"/>
<dbReference type="Proteomes" id="UP000325945">
    <property type="component" value="Unassembled WGS sequence"/>
</dbReference>